<name>A0ABP6SQ23_9ACTN</name>
<comment type="caution">
    <text evidence="1">The sequence shown here is derived from an EMBL/GenBank/DDBJ whole genome shotgun (WGS) entry which is preliminary data.</text>
</comment>
<evidence type="ECO:0000313" key="1">
    <source>
        <dbReference type="EMBL" id="GAA3381894.1"/>
    </source>
</evidence>
<evidence type="ECO:0000313" key="2">
    <source>
        <dbReference type="Proteomes" id="UP001501676"/>
    </source>
</evidence>
<dbReference type="RefSeq" id="WP_345725948.1">
    <property type="nucleotide sequence ID" value="NZ_BAAAYN010000001.1"/>
</dbReference>
<dbReference type="EMBL" id="BAAAYN010000001">
    <property type="protein sequence ID" value="GAA3381894.1"/>
    <property type="molecule type" value="Genomic_DNA"/>
</dbReference>
<reference evidence="2" key="1">
    <citation type="journal article" date="2019" name="Int. J. Syst. Evol. Microbiol.">
        <title>The Global Catalogue of Microorganisms (GCM) 10K type strain sequencing project: providing services to taxonomists for standard genome sequencing and annotation.</title>
        <authorList>
            <consortium name="The Broad Institute Genomics Platform"/>
            <consortium name="The Broad Institute Genome Sequencing Center for Infectious Disease"/>
            <person name="Wu L."/>
            <person name="Ma J."/>
        </authorList>
    </citation>
    <scope>NUCLEOTIDE SEQUENCE [LARGE SCALE GENOMIC DNA]</scope>
    <source>
        <strain evidence="2">JCM 9458</strain>
    </source>
</reference>
<gene>
    <name evidence="1" type="ORF">GCM10020369_01630</name>
</gene>
<organism evidence="1 2">
    <name type="scientific">Cryptosporangium minutisporangium</name>
    <dbReference type="NCBI Taxonomy" id="113569"/>
    <lineage>
        <taxon>Bacteria</taxon>
        <taxon>Bacillati</taxon>
        <taxon>Actinomycetota</taxon>
        <taxon>Actinomycetes</taxon>
        <taxon>Cryptosporangiales</taxon>
        <taxon>Cryptosporangiaceae</taxon>
        <taxon>Cryptosporangium</taxon>
    </lineage>
</organism>
<protein>
    <submittedName>
        <fullName evidence="1">Uncharacterized protein</fullName>
    </submittedName>
</protein>
<keyword evidence="2" id="KW-1185">Reference proteome</keyword>
<accession>A0ABP6SQ23</accession>
<dbReference type="Proteomes" id="UP001501676">
    <property type="component" value="Unassembled WGS sequence"/>
</dbReference>
<proteinExistence type="predicted"/>
<sequence>MLTQFNPRVRALGAVAVLALLLSGCSIVEEGPSGAWTSPSVSPSPSAAPITAHEKLTASVPTYRTPSYSWSVVNEGLRDGWTESEGVVNPPAKTYQLVNVVRDVETGVATNWHLRVVHPQTWLRILLDNPQNLEGFPEYPRKWGLIDQELVKDSGLSLAWDLLSKDPARVGLLFRAIVEVRETGPSVFEGTIDLTKAKLAEAVDGEIVTALGPKAKAIPFRALLDSEGRILDVVLKVPASAKSKPITQRIAYRHYGKIPPVVPPTAAETAPTTDDVYELINS</sequence>